<reference evidence="2 3" key="1">
    <citation type="submission" date="2023-02" db="EMBL/GenBank/DDBJ databases">
        <title>Genome Sequence of L. cardiaca H63T.</title>
        <authorList>
            <person name="Lopez A.E."/>
            <person name="Cianciotto N.P."/>
        </authorList>
    </citation>
    <scope>NUCLEOTIDE SEQUENCE [LARGE SCALE GENOMIC DNA]</scope>
    <source>
        <strain evidence="2 3">H63</strain>
    </source>
</reference>
<keyword evidence="3" id="KW-1185">Reference proteome</keyword>
<accession>A0ABY8AN68</accession>
<proteinExistence type="predicted"/>
<organism evidence="2 3">
    <name type="scientific">Legionella cardiaca</name>
    <dbReference type="NCBI Taxonomy" id="1071983"/>
    <lineage>
        <taxon>Bacteria</taxon>
        <taxon>Pseudomonadati</taxon>
        <taxon>Pseudomonadota</taxon>
        <taxon>Gammaproteobacteria</taxon>
        <taxon>Legionellales</taxon>
        <taxon>Legionellaceae</taxon>
        <taxon>Legionella</taxon>
    </lineage>
</organism>
<dbReference type="Proteomes" id="UP001222087">
    <property type="component" value="Chromosome"/>
</dbReference>
<evidence type="ECO:0000313" key="2">
    <source>
        <dbReference type="EMBL" id="WED42008.1"/>
    </source>
</evidence>
<evidence type="ECO:0000256" key="1">
    <source>
        <dbReference type="SAM" id="MobiDB-lite"/>
    </source>
</evidence>
<feature type="region of interest" description="Disordered" evidence="1">
    <location>
        <begin position="44"/>
        <end position="65"/>
    </location>
</feature>
<dbReference type="RefSeq" id="WP_275087832.1">
    <property type="nucleotide sequence ID" value="NZ_CP119078.1"/>
</dbReference>
<protein>
    <submittedName>
        <fullName evidence="2">Uncharacterized protein</fullName>
    </submittedName>
</protein>
<feature type="compositionally biased region" description="Acidic residues" evidence="1">
    <location>
        <begin position="56"/>
        <end position="65"/>
    </location>
</feature>
<name>A0ABY8AN68_9GAMM</name>
<dbReference type="EMBL" id="CP119078">
    <property type="protein sequence ID" value="WED42008.1"/>
    <property type="molecule type" value="Genomic_DNA"/>
</dbReference>
<gene>
    <name evidence="2" type="ORF">PXX05_08675</name>
</gene>
<sequence length="65" mass="7234">MDAKPVINKWIRKVQDQEKEAIQRSLQEGKGKAALVFFRTRHNPGHSLLSSAAPSEEGEASDLTM</sequence>
<evidence type="ECO:0000313" key="3">
    <source>
        <dbReference type="Proteomes" id="UP001222087"/>
    </source>
</evidence>